<dbReference type="InterPro" id="IPR018517">
    <property type="entry name" value="tRNA_hU_synthase_CS"/>
</dbReference>
<evidence type="ECO:0000256" key="5">
    <source>
        <dbReference type="ARBA" id="ARBA00022857"/>
    </source>
</evidence>
<name>A0A2H0VJ23_9BACT</name>
<dbReference type="GO" id="GO:0050660">
    <property type="term" value="F:flavin adenine dinucleotide binding"/>
    <property type="evidence" value="ECO:0007669"/>
    <property type="project" value="InterPro"/>
</dbReference>
<dbReference type="GO" id="GO:0017150">
    <property type="term" value="F:tRNA dihydrouridine synthase activity"/>
    <property type="evidence" value="ECO:0007669"/>
    <property type="project" value="InterPro"/>
</dbReference>
<dbReference type="PROSITE" id="PS01136">
    <property type="entry name" value="UPF0034"/>
    <property type="match status" value="1"/>
</dbReference>
<dbReference type="CDD" id="cd02801">
    <property type="entry name" value="DUS_like_FMN"/>
    <property type="match status" value="1"/>
</dbReference>
<feature type="domain" description="DUS-like FMN-binding" evidence="7">
    <location>
        <begin position="1"/>
        <end position="256"/>
    </location>
</feature>
<sequence length="262" mass="28346">DAPFRFMVAKYGGTHTRCVGVLHTGCVGDGVDVVFTEFVSVDALHYAKDERRERLLKTLIRARDVGSHSRSVGALHSGSVGDRCWPFEVAQVFGKKPEFFAEAAVLVESLGFDGIDINMGCPAHKVEESGSGAGLIHTPALAQEIIRTVKAATKLPVSVKTRIGVDKDVAEEWMEQLMEVRPAMISLHGRTLKQLYQGRADWEAIARAAKVVHKHGGHILGNGDITSINNLQFTIHKYGVDGVLIGRAAEGNPGVFVGLDEP</sequence>
<dbReference type="SUPFAM" id="SSF51395">
    <property type="entry name" value="FMN-linked oxidoreductases"/>
    <property type="match status" value="1"/>
</dbReference>
<dbReference type="EMBL" id="PFAF01000025">
    <property type="protein sequence ID" value="PIR99086.1"/>
    <property type="molecule type" value="Genomic_DNA"/>
</dbReference>
<feature type="non-terminal residue" evidence="8">
    <location>
        <position position="262"/>
    </location>
</feature>
<keyword evidence="3" id="KW-0288">FMN</keyword>
<comment type="cofactor">
    <cofactor evidence="1">
        <name>FMN</name>
        <dbReference type="ChEBI" id="CHEBI:58210"/>
    </cofactor>
</comment>
<evidence type="ECO:0000256" key="1">
    <source>
        <dbReference type="ARBA" id="ARBA00001917"/>
    </source>
</evidence>
<evidence type="ECO:0000259" key="7">
    <source>
        <dbReference type="Pfam" id="PF01207"/>
    </source>
</evidence>
<dbReference type="Proteomes" id="UP000230796">
    <property type="component" value="Unassembled WGS sequence"/>
</dbReference>
<organism evidence="8 9">
    <name type="scientific">Candidatus Collierbacteria bacterium CG10_big_fil_rev_8_21_14_0_10_44_9</name>
    <dbReference type="NCBI Taxonomy" id="1974535"/>
    <lineage>
        <taxon>Bacteria</taxon>
        <taxon>Candidatus Collieribacteriota</taxon>
    </lineage>
</organism>
<dbReference type="PANTHER" id="PTHR45846">
    <property type="entry name" value="TRNA-DIHYDROURIDINE(47) SYNTHASE [NAD(P)(+)]-LIKE"/>
    <property type="match status" value="1"/>
</dbReference>
<dbReference type="Pfam" id="PF01207">
    <property type="entry name" value="Dus"/>
    <property type="match status" value="1"/>
</dbReference>
<dbReference type="InterPro" id="IPR035587">
    <property type="entry name" value="DUS-like_FMN-bd"/>
</dbReference>
<proteinExistence type="predicted"/>
<evidence type="ECO:0000313" key="9">
    <source>
        <dbReference type="Proteomes" id="UP000230796"/>
    </source>
</evidence>
<comment type="caution">
    <text evidence="8">The sequence shown here is derived from an EMBL/GenBank/DDBJ whole genome shotgun (WGS) entry which is preliminary data.</text>
</comment>
<evidence type="ECO:0000256" key="6">
    <source>
        <dbReference type="ARBA" id="ARBA00023002"/>
    </source>
</evidence>
<keyword evidence="2" id="KW-0285">Flavoprotein</keyword>
<gene>
    <name evidence="8" type="ORF">COT87_01335</name>
</gene>
<accession>A0A2H0VJ23</accession>
<evidence type="ECO:0000256" key="3">
    <source>
        <dbReference type="ARBA" id="ARBA00022643"/>
    </source>
</evidence>
<evidence type="ECO:0000256" key="4">
    <source>
        <dbReference type="ARBA" id="ARBA00022694"/>
    </source>
</evidence>
<dbReference type="InterPro" id="IPR013785">
    <property type="entry name" value="Aldolase_TIM"/>
</dbReference>
<dbReference type="AlphaFoldDB" id="A0A2H0VJ23"/>
<reference evidence="9" key="1">
    <citation type="submission" date="2017-09" db="EMBL/GenBank/DDBJ databases">
        <title>Depth-based differentiation of microbial function through sediment-hosted aquifers and enrichment of novel symbionts in the deep terrestrial subsurface.</title>
        <authorList>
            <person name="Probst A.J."/>
            <person name="Ladd B."/>
            <person name="Jarett J.K."/>
            <person name="Geller-Mcgrath D.E."/>
            <person name="Sieber C.M.K."/>
            <person name="Emerson J.B."/>
            <person name="Anantharaman K."/>
            <person name="Thomas B.C."/>
            <person name="Malmstrom R."/>
            <person name="Stieglmeier M."/>
            <person name="Klingl A."/>
            <person name="Woyke T."/>
            <person name="Ryan C.M."/>
            <person name="Banfield J.F."/>
        </authorList>
    </citation>
    <scope>NUCLEOTIDE SEQUENCE [LARGE SCALE GENOMIC DNA]</scope>
</reference>
<keyword evidence="6" id="KW-0560">Oxidoreductase</keyword>
<keyword evidence="4" id="KW-0819">tRNA processing</keyword>
<dbReference type="GO" id="GO:0003723">
    <property type="term" value="F:RNA binding"/>
    <property type="evidence" value="ECO:0007669"/>
    <property type="project" value="TreeGrafter"/>
</dbReference>
<keyword evidence="5" id="KW-0521">NADP</keyword>
<dbReference type="PANTHER" id="PTHR45846:SF1">
    <property type="entry name" value="TRNA-DIHYDROURIDINE(47) SYNTHASE [NAD(P)(+)]-LIKE"/>
    <property type="match status" value="1"/>
</dbReference>
<evidence type="ECO:0000256" key="2">
    <source>
        <dbReference type="ARBA" id="ARBA00022630"/>
    </source>
</evidence>
<feature type="non-terminal residue" evidence="8">
    <location>
        <position position="1"/>
    </location>
</feature>
<dbReference type="Gene3D" id="3.20.20.70">
    <property type="entry name" value="Aldolase class I"/>
    <property type="match status" value="1"/>
</dbReference>
<evidence type="ECO:0000313" key="8">
    <source>
        <dbReference type="EMBL" id="PIR99086.1"/>
    </source>
</evidence>
<protein>
    <recommendedName>
        <fullName evidence="7">DUS-like FMN-binding domain-containing protein</fullName>
    </recommendedName>
</protein>